<keyword evidence="1" id="KW-0805">Transcription regulation</keyword>
<gene>
    <name evidence="5" type="ORF">C4S77_07890</name>
</gene>
<dbReference type="PROSITE" id="PS00041">
    <property type="entry name" value="HTH_ARAC_FAMILY_1"/>
    <property type="match status" value="1"/>
</dbReference>
<evidence type="ECO:0000256" key="2">
    <source>
        <dbReference type="ARBA" id="ARBA00023125"/>
    </source>
</evidence>
<dbReference type="EMBL" id="PSZM01000040">
    <property type="protein sequence ID" value="PQL91712.1"/>
    <property type="molecule type" value="Genomic_DNA"/>
</dbReference>
<dbReference type="InterPro" id="IPR011256">
    <property type="entry name" value="Reg_factor_effector_dom_sf"/>
</dbReference>
<reference evidence="5 6" key="1">
    <citation type="submission" date="2018-02" db="EMBL/GenBank/DDBJ databases">
        <title>Genome sequences of Apibacter spp., gut symbionts of Asian honey bees.</title>
        <authorList>
            <person name="Kwong W.K."/>
            <person name="Steele M.I."/>
            <person name="Moran N.A."/>
        </authorList>
    </citation>
    <scope>NUCLEOTIDE SEQUENCE [LARGE SCALE GENOMIC DNA]</scope>
    <source>
        <strain evidence="6">wkB301</strain>
    </source>
</reference>
<dbReference type="InterPro" id="IPR050908">
    <property type="entry name" value="SmbC-like"/>
</dbReference>
<evidence type="ECO:0000313" key="5">
    <source>
        <dbReference type="EMBL" id="PQL91712.1"/>
    </source>
</evidence>
<name>A0A2S8AAY6_9FLAO</name>
<dbReference type="SMART" id="SM00342">
    <property type="entry name" value="HTH_ARAC"/>
    <property type="match status" value="1"/>
</dbReference>
<dbReference type="InterPro" id="IPR029442">
    <property type="entry name" value="GyrI-like"/>
</dbReference>
<dbReference type="OrthoDB" id="9816011at2"/>
<dbReference type="SUPFAM" id="SSF55136">
    <property type="entry name" value="Probable bacterial effector-binding domain"/>
    <property type="match status" value="1"/>
</dbReference>
<dbReference type="SMART" id="SM00871">
    <property type="entry name" value="AraC_E_bind"/>
    <property type="match status" value="1"/>
</dbReference>
<evidence type="ECO:0000313" key="6">
    <source>
        <dbReference type="Proteomes" id="UP000238042"/>
    </source>
</evidence>
<evidence type="ECO:0000256" key="1">
    <source>
        <dbReference type="ARBA" id="ARBA00023015"/>
    </source>
</evidence>
<dbReference type="PRINTS" id="PR00032">
    <property type="entry name" value="HTHARAC"/>
</dbReference>
<dbReference type="RefSeq" id="WP_105247083.1">
    <property type="nucleotide sequence ID" value="NZ_PSZM01000040.1"/>
</dbReference>
<dbReference type="InterPro" id="IPR018060">
    <property type="entry name" value="HTH_AraC"/>
</dbReference>
<dbReference type="Gene3D" id="3.20.80.10">
    <property type="entry name" value="Regulatory factor, effector binding domain"/>
    <property type="match status" value="1"/>
</dbReference>
<dbReference type="PANTHER" id="PTHR40055">
    <property type="entry name" value="TRANSCRIPTIONAL REGULATOR YGIV-RELATED"/>
    <property type="match status" value="1"/>
</dbReference>
<comment type="caution">
    <text evidence="5">The sequence shown here is derived from an EMBL/GenBank/DDBJ whole genome shotgun (WGS) entry which is preliminary data.</text>
</comment>
<dbReference type="InterPro" id="IPR020449">
    <property type="entry name" value="Tscrpt_reg_AraC-type_HTH"/>
</dbReference>
<keyword evidence="3" id="KW-0804">Transcription</keyword>
<dbReference type="InterPro" id="IPR010499">
    <property type="entry name" value="AraC_E-bd"/>
</dbReference>
<feature type="domain" description="HTH araC/xylS-type" evidence="4">
    <location>
        <begin position="14"/>
        <end position="112"/>
    </location>
</feature>
<keyword evidence="6" id="KW-1185">Reference proteome</keyword>
<accession>A0A2S8AAY6</accession>
<dbReference type="GO" id="GO:0043565">
    <property type="term" value="F:sequence-specific DNA binding"/>
    <property type="evidence" value="ECO:0007669"/>
    <property type="project" value="InterPro"/>
</dbReference>
<dbReference type="Proteomes" id="UP000238042">
    <property type="component" value="Unassembled WGS sequence"/>
</dbReference>
<dbReference type="Pfam" id="PF06445">
    <property type="entry name" value="GyrI-like"/>
    <property type="match status" value="1"/>
</dbReference>
<dbReference type="GO" id="GO:0003700">
    <property type="term" value="F:DNA-binding transcription factor activity"/>
    <property type="evidence" value="ECO:0007669"/>
    <property type="project" value="InterPro"/>
</dbReference>
<dbReference type="Gene3D" id="1.10.10.60">
    <property type="entry name" value="Homeodomain-like"/>
    <property type="match status" value="2"/>
</dbReference>
<evidence type="ECO:0000256" key="3">
    <source>
        <dbReference type="ARBA" id="ARBA00023163"/>
    </source>
</evidence>
<organism evidence="5 6">
    <name type="scientific">Apibacter adventoris</name>
    <dbReference type="NCBI Taxonomy" id="1679466"/>
    <lineage>
        <taxon>Bacteria</taxon>
        <taxon>Pseudomonadati</taxon>
        <taxon>Bacteroidota</taxon>
        <taxon>Flavobacteriia</taxon>
        <taxon>Flavobacteriales</taxon>
        <taxon>Weeksellaceae</taxon>
        <taxon>Apibacter</taxon>
    </lineage>
</organism>
<keyword evidence="2" id="KW-0238">DNA-binding</keyword>
<protein>
    <submittedName>
        <fullName evidence="5">AraC family transcriptional regulator</fullName>
    </submittedName>
</protein>
<dbReference type="InterPro" id="IPR009057">
    <property type="entry name" value="Homeodomain-like_sf"/>
</dbReference>
<dbReference type="PANTHER" id="PTHR40055:SF1">
    <property type="entry name" value="TRANSCRIPTIONAL REGULATOR YGIV-RELATED"/>
    <property type="match status" value="1"/>
</dbReference>
<dbReference type="SUPFAM" id="SSF46689">
    <property type="entry name" value="Homeodomain-like"/>
    <property type="match status" value="2"/>
</dbReference>
<sequence>MRRNTESIYQQKVNHIIDYISANLYNPLKLDILARQIHVSQRQLLRIMNSYLDESIYTYIARQRVERSILYMQAKDINLSKIAEMVGYNNPQSFSKAFKKHFGISPRAYMNTFQDRLKGYVKNSDNLINTLECEICEEKEDLELIYIRIIGKYGEDKPYETAWNKLVCFLKNNQAISNETRYIGLSYDNPNVTQSEYCRFYACASVNKKITPTGEFGSIKLQKGKFAVYILKGNYSGLQELYNNISINFDHTLRHGITFEEYISYSDINKEKQITKVYIPIK</sequence>
<dbReference type="InterPro" id="IPR018062">
    <property type="entry name" value="HTH_AraC-typ_CS"/>
</dbReference>
<dbReference type="AlphaFoldDB" id="A0A2S8AAY6"/>
<proteinExistence type="predicted"/>
<dbReference type="PROSITE" id="PS01124">
    <property type="entry name" value="HTH_ARAC_FAMILY_2"/>
    <property type="match status" value="1"/>
</dbReference>
<dbReference type="Pfam" id="PF12833">
    <property type="entry name" value="HTH_18"/>
    <property type="match status" value="1"/>
</dbReference>
<evidence type="ECO:0000259" key="4">
    <source>
        <dbReference type="PROSITE" id="PS01124"/>
    </source>
</evidence>